<evidence type="ECO:0000313" key="2">
    <source>
        <dbReference type="EMBL" id="MBO1320078.1"/>
    </source>
</evidence>
<dbReference type="EMBL" id="JAFREP010000015">
    <property type="protein sequence ID" value="MBO1320078.1"/>
    <property type="molecule type" value="Genomic_DNA"/>
</dbReference>
<dbReference type="InterPro" id="IPR023393">
    <property type="entry name" value="START-like_dom_sf"/>
</dbReference>
<evidence type="ECO:0000256" key="1">
    <source>
        <dbReference type="SAM" id="MobiDB-lite"/>
    </source>
</evidence>
<protein>
    <submittedName>
        <fullName evidence="2">SRPBCC family protein</fullName>
    </submittedName>
</protein>
<dbReference type="AlphaFoldDB" id="A0A8J7QKU4"/>
<name>A0A8J7QKU4_9BACT</name>
<dbReference type="Gene3D" id="3.30.530.20">
    <property type="match status" value="1"/>
</dbReference>
<gene>
    <name evidence="2" type="ORF">J3U88_16505</name>
</gene>
<organism evidence="2 3">
    <name type="scientific">Acanthopleuribacter pedis</name>
    <dbReference type="NCBI Taxonomy" id="442870"/>
    <lineage>
        <taxon>Bacteria</taxon>
        <taxon>Pseudomonadati</taxon>
        <taxon>Acidobacteriota</taxon>
        <taxon>Holophagae</taxon>
        <taxon>Acanthopleuribacterales</taxon>
        <taxon>Acanthopleuribacteraceae</taxon>
        <taxon>Acanthopleuribacter</taxon>
    </lineage>
</organism>
<comment type="caution">
    <text evidence="2">The sequence shown here is derived from an EMBL/GenBank/DDBJ whole genome shotgun (WGS) entry which is preliminary data.</text>
</comment>
<dbReference type="InterPro" id="IPR019587">
    <property type="entry name" value="Polyketide_cyclase/dehydratase"/>
</dbReference>
<accession>A0A8J7QKU4</accession>
<proteinExistence type="predicted"/>
<evidence type="ECO:0000313" key="3">
    <source>
        <dbReference type="Proteomes" id="UP000664417"/>
    </source>
</evidence>
<dbReference type="CDD" id="cd07818">
    <property type="entry name" value="SRPBCC_1"/>
    <property type="match status" value="1"/>
</dbReference>
<dbReference type="Proteomes" id="UP000664417">
    <property type="component" value="Unassembled WGS sequence"/>
</dbReference>
<feature type="compositionally biased region" description="Basic and acidic residues" evidence="1">
    <location>
        <begin position="206"/>
        <end position="216"/>
    </location>
</feature>
<reference evidence="2" key="1">
    <citation type="submission" date="2021-03" db="EMBL/GenBank/DDBJ databases">
        <authorList>
            <person name="Wang G."/>
        </authorList>
    </citation>
    <scope>NUCLEOTIDE SEQUENCE</scope>
    <source>
        <strain evidence="2">KCTC 12899</strain>
    </source>
</reference>
<dbReference type="SUPFAM" id="SSF55961">
    <property type="entry name" value="Bet v1-like"/>
    <property type="match status" value="1"/>
</dbReference>
<dbReference type="RefSeq" id="WP_207860031.1">
    <property type="nucleotide sequence ID" value="NZ_JAFREP010000015.1"/>
</dbReference>
<feature type="region of interest" description="Disordered" evidence="1">
    <location>
        <begin position="178"/>
        <end position="216"/>
    </location>
</feature>
<sequence length="216" mass="23818">MKVVKIVLGGLVAALLFFVAFLVFVAPSDFSVARSIEISAPKAYVFPAVNKLKNWKHWMIWAERDPNMEITYSGPDTGIGSKSAWQSESQGSGEMECLATELDKSVTYRLYFPDFDMASEVIMKVEEVSPEVTRVTWLNEGDVGGNPINKLFAMNMDSMVGPDFEAGLSNMKKWVESKPEALEADAAPAKIESETPAVMEPPSNETDQKEGQPVDK</sequence>
<keyword evidence="3" id="KW-1185">Reference proteome</keyword>
<dbReference type="Pfam" id="PF10604">
    <property type="entry name" value="Polyketide_cyc2"/>
    <property type="match status" value="1"/>
</dbReference>